<organism evidence="7 8">
    <name type="scientific">Benzoatithermus flavus</name>
    <dbReference type="NCBI Taxonomy" id="3108223"/>
    <lineage>
        <taxon>Bacteria</taxon>
        <taxon>Pseudomonadati</taxon>
        <taxon>Pseudomonadota</taxon>
        <taxon>Alphaproteobacteria</taxon>
        <taxon>Geminicoccales</taxon>
        <taxon>Geminicoccaceae</taxon>
        <taxon>Benzoatithermus</taxon>
    </lineage>
</organism>
<dbReference type="EMBL" id="JBBLZC010000001">
    <property type="protein sequence ID" value="MEK0081755.1"/>
    <property type="molecule type" value="Genomic_DNA"/>
</dbReference>
<sequence>MSIEIHSEVAQALAHGRPVVALESTLICHGLPRPRNLDLARAVEAAVRAEGAVPATIAVADGRIRVGLDDDDLVRLARAEGVVKCSPRDLAIVLARGALGATTVAGTIRVAAAAGIRVMATGGIGGVHRGGETSLDVSADLHELARSGVAVVCSGAKIILDLPRTLEVLESLGVPVVAFGTGDFPAFYARESGLTVPRIDDVAGLAALLRAQATLGWPSGMVIANPPPADLALPAAELEGWIGAALAEARTQGIAGRDETPWLLAELARRSAGRTVTLNEALVLDNARLAARLAAAWRLPDAGG</sequence>
<proteinExistence type="inferred from homology"/>
<dbReference type="HAMAP" id="MF_01876">
    <property type="entry name" value="PsiMP_glycosidase"/>
    <property type="match status" value="1"/>
</dbReference>
<feature type="binding site" evidence="6">
    <location>
        <position position="84"/>
    </location>
    <ligand>
        <name>substrate</name>
    </ligand>
</feature>
<dbReference type="Proteomes" id="UP001375743">
    <property type="component" value="Unassembled WGS sequence"/>
</dbReference>
<comment type="function">
    <text evidence="6">Catalyzes the reversible cleavage of pseudouridine 5'-phosphate (PsiMP) to ribose 5-phosphate and uracil. Functions biologically in the cleavage direction, as part of a pseudouridine degradation pathway.</text>
</comment>
<dbReference type="GO" id="GO:0016798">
    <property type="term" value="F:hydrolase activity, acting on glycosyl bonds"/>
    <property type="evidence" value="ECO:0007669"/>
    <property type="project" value="UniProtKB-KW"/>
</dbReference>
<dbReference type="Gene3D" id="3.40.1790.10">
    <property type="entry name" value="Indigoidine synthase domain"/>
    <property type="match status" value="1"/>
</dbReference>
<evidence type="ECO:0000256" key="5">
    <source>
        <dbReference type="ARBA" id="ARBA00023295"/>
    </source>
</evidence>
<keyword evidence="8" id="KW-1185">Reference proteome</keyword>
<feature type="binding site" evidence="6">
    <location>
        <begin position="138"/>
        <end position="140"/>
    </location>
    <ligand>
        <name>substrate</name>
    </ligand>
</feature>
<feature type="active site" description="Proton donor" evidence="6">
    <location>
        <position position="23"/>
    </location>
</feature>
<dbReference type="Pfam" id="PF04227">
    <property type="entry name" value="Indigoidine_A"/>
    <property type="match status" value="1"/>
</dbReference>
<comment type="subunit">
    <text evidence="6">Homotrimer.</text>
</comment>
<dbReference type="PANTHER" id="PTHR42909">
    <property type="entry name" value="ZGC:136858"/>
    <property type="match status" value="1"/>
</dbReference>
<dbReference type="PANTHER" id="PTHR42909:SF1">
    <property type="entry name" value="CARBOHYDRATE KINASE PFKB DOMAIN-CONTAINING PROTEIN"/>
    <property type="match status" value="1"/>
</dbReference>
<evidence type="ECO:0000256" key="2">
    <source>
        <dbReference type="ARBA" id="ARBA00022801"/>
    </source>
</evidence>
<accession>A0ABU8XKL8</accession>
<reference evidence="7 8" key="1">
    <citation type="submission" date="2024-01" db="EMBL/GenBank/DDBJ databases">
        <title>Multi-omics insights into the function and evolution of sodium benzoate biodegradation pathways in Benzoatithermus flavus gen. nov., sp. nov. from hot spring.</title>
        <authorList>
            <person name="Hu C.-J."/>
            <person name="Li W.-J."/>
        </authorList>
    </citation>
    <scope>NUCLEOTIDE SEQUENCE [LARGE SCALE GENOMIC DNA]</scope>
    <source>
        <strain evidence="7 8">SYSU G07066</strain>
    </source>
</reference>
<feature type="binding site" evidence="6">
    <location>
        <position position="136"/>
    </location>
    <ligand>
        <name>Mn(2+)</name>
        <dbReference type="ChEBI" id="CHEBI:29035"/>
    </ligand>
</feature>
<keyword evidence="4 6" id="KW-0456">Lyase</keyword>
<keyword evidence="2 6" id="KW-0378">Hydrolase</keyword>
<dbReference type="InterPro" id="IPR007342">
    <property type="entry name" value="PsuG"/>
</dbReference>
<feature type="active site" description="Nucleophile" evidence="6">
    <location>
        <position position="157"/>
    </location>
</feature>
<name>A0ABU8XKL8_9PROT</name>
<keyword evidence="5 6" id="KW-0326">Glycosidase</keyword>
<evidence type="ECO:0000313" key="7">
    <source>
        <dbReference type="EMBL" id="MEK0081755.1"/>
    </source>
</evidence>
<keyword evidence="3 6" id="KW-0464">Manganese</keyword>
<evidence type="ECO:0000256" key="6">
    <source>
        <dbReference type="HAMAP-Rule" id="MF_01876"/>
    </source>
</evidence>
<evidence type="ECO:0000256" key="1">
    <source>
        <dbReference type="ARBA" id="ARBA00022723"/>
    </source>
</evidence>
<evidence type="ECO:0000256" key="3">
    <source>
        <dbReference type="ARBA" id="ARBA00023211"/>
    </source>
</evidence>
<comment type="cofactor">
    <cofactor evidence="6">
        <name>Mn(2+)</name>
        <dbReference type="ChEBI" id="CHEBI:29035"/>
    </cofactor>
    <text evidence="6">Binds 1 Mn(2+) ion per subunit.</text>
</comment>
<dbReference type="RefSeq" id="WP_418157602.1">
    <property type="nucleotide sequence ID" value="NZ_JBBLZC010000001.1"/>
</dbReference>
<comment type="similarity">
    <text evidence="6">Belongs to the pseudouridine-5'-phosphate glycosidase family.</text>
</comment>
<dbReference type="SUPFAM" id="SSF110581">
    <property type="entry name" value="Indigoidine synthase A-like"/>
    <property type="match status" value="1"/>
</dbReference>
<comment type="catalytic activity">
    <reaction evidence="6">
        <text>D-ribose 5-phosphate + uracil = psi-UMP + H2O</text>
        <dbReference type="Rhea" id="RHEA:18337"/>
        <dbReference type="ChEBI" id="CHEBI:15377"/>
        <dbReference type="ChEBI" id="CHEBI:17568"/>
        <dbReference type="ChEBI" id="CHEBI:58380"/>
        <dbReference type="ChEBI" id="CHEBI:78346"/>
        <dbReference type="EC" id="4.2.1.70"/>
    </reaction>
</comment>
<evidence type="ECO:0000256" key="4">
    <source>
        <dbReference type="ARBA" id="ARBA00023239"/>
    </source>
</evidence>
<keyword evidence="1 6" id="KW-0479">Metal-binding</keyword>
<comment type="caution">
    <text evidence="7">The sequence shown here is derived from an EMBL/GenBank/DDBJ whole genome shotgun (WGS) entry which is preliminary data.</text>
</comment>
<gene>
    <name evidence="6" type="primary">psuG</name>
    <name evidence="7" type="ORF">U1T56_01220</name>
</gene>
<evidence type="ECO:0000313" key="8">
    <source>
        <dbReference type="Proteomes" id="UP001375743"/>
    </source>
</evidence>
<feature type="binding site" evidence="6">
    <location>
        <position position="104"/>
    </location>
    <ligand>
        <name>substrate</name>
    </ligand>
</feature>
<protein>
    <recommendedName>
        <fullName evidence="6">Pseudouridine-5'-phosphate glycosidase</fullName>
        <shortName evidence="6">PsiMP glycosidase</shortName>
        <ecNumber evidence="6">4.2.1.70</ecNumber>
    </recommendedName>
</protein>
<dbReference type="EC" id="4.2.1.70" evidence="6"/>
<dbReference type="InterPro" id="IPR022830">
    <property type="entry name" value="Indigdn_synthA-like"/>
</dbReference>